<keyword evidence="3" id="KW-0460">Magnesium</keyword>
<dbReference type="NCBIfam" id="TIGR02253">
    <property type="entry name" value="CTE7"/>
    <property type="match status" value="1"/>
</dbReference>
<dbReference type="SFLD" id="SFLDG01135">
    <property type="entry name" value="C1.5.6:_HAD__Beta-PGM__Phospha"/>
    <property type="match status" value="1"/>
</dbReference>
<name>A0A662YSZ5_ACIRT</name>
<dbReference type="GO" id="GO:0046380">
    <property type="term" value="P:N-acetylneuraminate biosynthetic process"/>
    <property type="evidence" value="ECO:0007669"/>
    <property type="project" value="TreeGrafter"/>
</dbReference>
<dbReference type="InterPro" id="IPR006439">
    <property type="entry name" value="HAD-SF_hydro_IA"/>
</dbReference>
<evidence type="ECO:0000256" key="2">
    <source>
        <dbReference type="ARBA" id="ARBA00022801"/>
    </source>
</evidence>
<dbReference type="SFLD" id="SFLDG01129">
    <property type="entry name" value="C1.5:_HAD__Beta-PGM__Phosphata"/>
    <property type="match status" value="1"/>
</dbReference>
<dbReference type="OrthoDB" id="1694274at2759"/>
<proteinExistence type="predicted"/>
<keyword evidence="2" id="KW-0378">Hydrolase</keyword>
<organism evidence="4 5">
    <name type="scientific">Acipenser ruthenus</name>
    <name type="common">Sterlet sturgeon</name>
    <dbReference type="NCBI Taxonomy" id="7906"/>
    <lineage>
        <taxon>Eukaryota</taxon>
        <taxon>Metazoa</taxon>
        <taxon>Chordata</taxon>
        <taxon>Craniata</taxon>
        <taxon>Vertebrata</taxon>
        <taxon>Euteleostomi</taxon>
        <taxon>Actinopterygii</taxon>
        <taxon>Chondrostei</taxon>
        <taxon>Acipenseriformes</taxon>
        <taxon>Acipenseridae</taxon>
        <taxon>Acipenser</taxon>
    </lineage>
</organism>
<dbReference type="InterPro" id="IPR023214">
    <property type="entry name" value="HAD_sf"/>
</dbReference>
<dbReference type="NCBIfam" id="TIGR01549">
    <property type="entry name" value="HAD-SF-IA-v1"/>
    <property type="match status" value="1"/>
</dbReference>
<evidence type="ECO:0000256" key="1">
    <source>
        <dbReference type="ARBA" id="ARBA00001946"/>
    </source>
</evidence>
<dbReference type="AlphaFoldDB" id="A0A662YSZ5"/>
<dbReference type="InterPro" id="IPR011950">
    <property type="entry name" value="HAD-SF_hydro_IA_CTE7"/>
</dbReference>
<dbReference type="SFLD" id="SFLDS00003">
    <property type="entry name" value="Haloacid_Dehalogenase"/>
    <property type="match status" value="1"/>
</dbReference>
<dbReference type="SUPFAM" id="SSF56784">
    <property type="entry name" value="HAD-like"/>
    <property type="match status" value="1"/>
</dbReference>
<dbReference type="Gene3D" id="3.40.50.1000">
    <property type="entry name" value="HAD superfamily/HAD-like"/>
    <property type="match status" value="1"/>
</dbReference>
<dbReference type="Gene3D" id="1.20.120.710">
    <property type="entry name" value="Haloacid dehalogenase hydrolase-like domain"/>
    <property type="match status" value="1"/>
</dbReference>
<sequence length="242" mass="26886">MEPSSNNSVKAILFDLDNTLIDTSGASKIAIEKVNHFLKSKFGNEDSIIEVSERFNTKLCQESFDPLKMNIDDLRTAHWDEAIQEIKGTEPNRTLASECYRLWKTTRLQHLAIPEPVKSMLAELRKTYKLLLLTNGDTQTQREKISAVGCQELFDAVIVGGEHAEEKPAVSIFQHCCEVLGVKPESCMMVGDSLDTDIQGGINAGFKAAVWISKTAVTTETTRPHYTVPAVLDVTTILNNMN</sequence>
<reference evidence="4 5" key="1">
    <citation type="submission" date="2019-01" db="EMBL/GenBank/DDBJ databases">
        <title>Draft Genome and Complete Hox-Cluster Characterization of the Sterlet Sturgeon (Acipenser ruthenus).</title>
        <authorList>
            <person name="Wei Q."/>
        </authorList>
    </citation>
    <scope>NUCLEOTIDE SEQUENCE [LARGE SCALE GENOMIC DNA]</scope>
    <source>
        <strain evidence="4">WHYD16114868_AA</strain>
        <tissue evidence="4">Blood</tissue>
    </source>
</reference>
<dbReference type="CDD" id="cd04305">
    <property type="entry name" value="HAD_Neu5Ac-Pase_like"/>
    <property type="match status" value="1"/>
</dbReference>
<protein>
    <submittedName>
        <fullName evidence="4">N-acylneuraminate-9-phosphatase</fullName>
    </submittedName>
</protein>
<comment type="cofactor">
    <cofactor evidence="1">
        <name>Mg(2+)</name>
        <dbReference type="ChEBI" id="CHEBI:18420"/>
    </cofactor>
</comment>
<comment type="caution">
    <text evidence="4">The sequence shown here is derived from an EMBL/GenBank/DDBJ whole genome shotgun (WGS) entry which is preliminary data.</text>
</comment>
<dbReference type="PANTHER" id="PTHR46470">
    <property type="entry name" value="N-ACYLNEURAMINATE-9-PHOSPHATASE"/>
    <property type="match status" value="1"/>
</dbReference>
<dbReference type="PANTHER" id="PTHR46470:SF3">
    <property type="entry name" value="N-ACYLNEURAMINATE-9-PHOSPHATASE"/>
    <property type="match status" value="1"/>
</dbReference>
<dbReference type="Pfam" id="PF00702">
    <property type="entry name" value="Hydrolase"/>
    <property type="match status" value="1"/>
</dbReference>
<keyword evidence="5" id="KW-1185">Reference proteome</keyword>
<evidence type="ECO:0000313" key="5">
    <source>
        <dbReference type="Proteomes" id="UP000289886"/>
    </source>
</evidence>
<evidence type="ECO:0000256" key="3">
    <source>
        <dbReference type="ARBA" id="ARBA00022842"/>
    </source>
</evidence>
<dbReference type="Proteomes" id="UP000289886">
    <property type="component" value="Unassembled WGS sequence"/>
</dbReference>
<dbReference type="InterPro" id="IPR036412">
    <property type="entry name" value="HAD-like_sf"/>
</dbReference>
<dbReference type="InterPro" id="IPR051400">
    <property type="entry name" value="HAD-like_hydrolase"/>
</dbReference>
<dbReference type="EMBL" id="SCEB01000498">
    <property type="protein sequence ID" value="RXM98991.1"/>
    <property type="molecule type" value="Genomic_DNA"/>
</dbReference>
<accession>A0A662YSZ5</accession>
<evidence type="ECO:0000313" key="4">
    <source>
        <dbReference type="EMBL" id="RXM98991.1"/>
    </source>
</evidence>
<dbReference type="GO" id="GO:0050124">
    <property type="term" value="F:N-acylneuraminate-9-phosphatase activity"/>
    <property type="evidence" value="ECO:0007669"/>
    <property type="project" value="TreeGrafter"/>
</dbReference>
<gene>
    <name evidence="4" type="ORF">EOD39_12303</name>
</gene>